<reference evidence="4 5" key="1">
    <citation type="journal article" date="2014" name="FEMS Microbiol. Ecol.">
        <title>Sphaerotilus natans encrusted with nanoball-shaped Fe(III) oxide minerals formed by nitrate-reducing mixotrophic Fe(II) oxidation.</title>
        <authorList>
            <person name="Park S."/>
            <person name="Kim D.H."/>
            <person name="Lee J.H."/>
            <person name="Hur H.G."/>
        </authorList>
    </citation>
    <scope>NUCLEOTIDE SEQUENCE [LARGE SCALE GENOMIC DNA]</scope>
    <source>
        <strain evidence="4 5">DSM 6575</strain>
    </source>
</reference>
<dbReference type="GO" id="GO:0052621">
    <property type="term" value="F:diguanylate cyclase activity"/>
    <property type="evidence" value="ECO:0007669"/>
    <property type="project" value="UniProtKB-EC"/>
</dbReference>
<evidence type="ECO:0000256" key="2">
    <source>
        <dbReference type="ARBA" id="ARBA00034247"/>
    </source>
</evidence>
<feature type="domain" description="GGDEF" evidence="3">
    <location>
        <begin position="217"/>
        <end position="346"/>
    </location>
</feature>
<dbReference type="EC" id="2.7.7.65" evidence="1"/>
<evidence type="ECO:0000313" key="4">
    <source>
        <dbReference type="EMBL" id="KDB54037.1"/>
    </source>
</evidence>
<comment type="caution">
    <text evidence="4">The sequence shown here is derived from an EMBL/GenBank/DDBJ whole genome shotgun (WGS) entry which is preliminary data.</text>
</comment>
<dbReference type="Proteomes" id="UP000026714">
    <property type="component" value="Unassembled WGS sequence"/>
</dbReference>
<dbReference type="EMBL" id="AZRA01000007">
    <property type="protein sequence ID" value="KDB54037.1"/>
    <property type="molecule type" value="Genomic_DNA"/>
</dbReference>
<dbReference type="PANTHER" id="PTHR45138:SF9">
    <property type="entry name" value="DIGUANYLATE CYCLASE DGCM-RELATED"/>
    <property type="match status" value="1"/>
</dbReference>
<dbReference type="GO" id="GO:0043709">
    <property type="term" value="P:cell adhesion involved in single-species biofilm formation"/>
    <property type="evidence" value="ECO:0007669"/>
    <property type="project" value="TreeGrafter"/>
</dbReference>
<comment type="catalytic activity">
    <reaction evidence="2">
        <text>2 GTP = 3',3'-c-di-GMP + 2 diphosphate</text>
        <dbReference type="Rhea" id="RHEA:24898"/>
        <dbReference type="ChEBI" id="CHEBI:33019"/>
        <dbReference type="ChEBI" id="CHEBI:37565"/>
        <dbReference type="ChEBI" id="CHEBI:58805"/>
        <dbReference type="EC" id="2.7.7.65"/>
    </reaction>
</comment>
<evidence type="ECO:0000313" key="5">
    <source>
        <dbReference type="Proteomes" id="UP000026714"/>
    </source>
</evidence>
<dbReference type="STRING" id="34103.SAMN05421778_104139"/>
<dbReference type="GO" id="GO:0005886">
    <property type="term" value="C:plasma membrane"/>
    <property type="evidence" value="ECO:0007669"/>
    <property type="project" value="TreeGrafter"/>
</dbReference>
<dbReference type="RefSeq" id="WP_081837901.1">
    <property type="nucleotide sequence ID" value="NZ_AZRA01000007.1"/>
</dbReference>
<organism evidence="4 5">
    <name type="scientific">Sphaerotilus natans subsp. natans DSM 6575</name>
    <dbReference type="NCBI Taxonomy" id="1286631"/>
    <lineage>
        <taxon>Bacteria</taxon>
        <taxon>Pseudomonadati</taxon>
        <taxon>Pseudomonadota</taxon>
        <taxon>Betaproteobacteria</taxon>
        <taxon>Burkholderiales</taxon>
        <taxon>Sphaerotilaceae</taxon>
        <taxon>Sphaerotilus</taxon>
    </lineage>
</organism>
<dbReference type="InterPro" id="IPR029787">
    <property type="entry name" value="Nucleotide_cyclase"/>
</dbReference>
<dbReference type="SMART" id="SM00267">
    <property type="entry name" value="GGDEF"/>
    <property type="match status" value="1"/>
</dbReference>
<evidence type="ECO:0000259" key="3">
    <source>
        <dbReference type="PROSITE" id="PS50887"/>
    </source>
</evidence>
<dbReference type="InterPro" id="IPR000160">
    <property type="entry name" value="GGDEF_dom"/>
</dbReference>
<dbReference type="PROSITE" id="PS50887">
    <property type="entry name" value="GGDEF"/>
    <property type="match status" value="1"/>
</dbReference>
<gene>
    <name evidence="4" type="ORF">X805_02600</name>
</gene>
<proteinExistence type="predicted"/>
<dbReference type="GO" id="GO:1902201">
    <property type="term" value="P:negative regulation of bacterial-type flagellum-dependent cell motility"/>
    <property type="evidence" value="ECO:0007669"/>
    <property type="project" value="TreeGrafter"/>
</dbReference>
<dbReference type="PANTHER" id="PTHR45138">
    <property type="entry name" value="REGULATORY COMPONENTS OF SENSORY TRANSDUCTION SYSTEM"/>
    <property type="match status" value="1"/>
</dbReference>
<protein>
    <recommendedName>
        <fullName evidence="1">diguanylate cyclase</fullName>
        <ecNumber evidence="1">2.7.7.65</ecNumber>
    </recommendedName>
</protein>
<dbReference type="InterPro" id="IPR050469">
    <property type="entry name" value="Diguanylate_Cyclase"/>
</dbReference>
<dbReference type="InterPro" id="IPR043128">
    <property type="entry name" value="Rev_trsase/Diguanyl_cyclase"/>
</dbReference>
<dbReference type="Pfam" id="PF00990">
    <property type="entry name" value="GGDEF"/>
    <property type="match status" value="1"/>
</dbReference>
<dbReference type="Gene3D" id="3.30.70.270">
    <property type="match status" value="1"/>
</dbReference>
<dbReference type="NCBIfam" id="TIGR00254">
    <property type="entry name" value="GGDEF"/>
    <property type="match status" value="1"/>
</dbReference>
<dbReference type="PATRIC" id="fig|1286631.3.peg.255"/>
<dbReference type="eggNOG" id="COG3706">
    <property type="taxonomic scope" value="Bacteria"/>
</dbReference>
<evidence type="ECO:0000256" key="1">
    <source>
        <dbReference type="ARBA" id="ARBA00012528"/>
    </source>
</evidence>
<dbReference type="CDD" id="cd01949">
    <property type="entry name" value="GGDEF"/>
    <property type="match status" value="1"/>
</dbReference>
<sequence>MSQNPPSRCAPSIAAPLDLLIEMTCTRERVMIDSALLAALSDTDGVQEVRLWRLIGEADGPRFWILCGIQRAGREPPIVADQLPDDERDPLVLSSLPSHWHCFERAEVTTTVQGDRHLLLLPMAGDLHTAGVLEVCSSRPVSDSVRTLLACVLRVHGNYMSLLDYSERDTLTGLLNRKSFDSTFLQATVVDAHRLYSVHDVAATATTVPERRQDRPRRYWLGVIDIDHFKQINDRFGHLVGDEALTVLARLMRSTFRYDDRLYRFGGEEFVVLLSAPDEDSARAAFERFRHAVESHYFIGIGRSTVSIGFSDVRAGDTPQACFDRADKAVYYGKTHGRNQVCSQLALVAAGELEDNMKFGSVELF</sequence>
<dbReference type="SUPFAM" id="SSF55073">
    <property type="entry name" value="Nucleotide cyclase"/>
    <property type="match status" value="1"/>
</dbReference>
<dbReference type="AlphaFoldDB" id="A0A059KRF7"/>
<name>A0A059KRF7_9BURK</name>
<keyword evidence="5" id="KW-1185">Reference proteome</keyword>
<accession>A0A059KRF7</accession>